<proteinExistence type="predicted"/>
<dbReference type="Proteomes" id="UP000681720">
    <property type="component" value="Unassembled WGS sequence"/>
</dbReference>
<gene>
    <name evidence="1" type="ORF">BYL167_LOCUS42362</name>
    <name evidence="2" type="ORF">GIL414_LOCUS42079</name>
</gene>
<evidence type="ECO:0000313" key="2">
    <source>
        <dbReference type="EMBL" id="CAF4675942.1"/>
    </source>
</evidence>
<comment type="caution">
    <text evidence="2">The sequence shown here is derived from an EMBL/GenBank/DDBJ whole genome shotgun (WGS) entry which is preliminary data.</text>
</comment>
<dbReference type="Proteomes" id="UP000681967">
    <property type="component" value="Unassembled WGS sequence"/>
</dbReference>
<organism evidence="2 3">
    <name type="scientific">Rotaria magnacalcarata</name>
    <dbReference type="NCBI Taxonomy" id="392030"/>
    <lineage>
        <taxon>Eukaryota</taxon>
        <taxon>Metazoa</taxon>
        <taxon>Spiralia</taxon>
        <taxon>Gnathifera</taxon>
        <taxon>Rotifera</taxon>
        <taxon>Eurotatoria</taxon>
        <taxon>Bdelloidea</taxon>
        <taxon>Philodinida</taxon>
        <taxon>Philodinidae</taxon>
        <taxon>Rotaria</taxon>
    </lineage>
</organism>
<sequence length="57" mass="6349">PPVQLICALHASLKEITSRPIAERWTKNKQASKDFKDFVTDELGLKQVPNDPAFAAN</sequence>
<evidence type="ECO:0000313" key="1">
    <source>
        <dbReference type="EMBL" id="CAF4655529.1"/>
    </source>
</evidence>
<name>A0A8S2ZXK1_9BILA</name>
<dbReference type="EMBL" id="CAJOBJ010120998">
    <property type="protein sequence ID" value="CAF4675942.1"/>
    <property type="molecule type" value="Genomic_DNA"/>
</dbReference>
<dbReference type="AlphaFoldDB" id="A0A8S2ZXK1"/>
<dbReference type="Gene3D" id="3.90.1150.10">
    <property type="entry name" value="Aspartate Aminotransferase, domain 1"/>
    <property type="match status" value="1"/>
</dbReference>
<evidence type="ECO:0000313" key="3">
    <source>
        <dbReference type="Proteomes" id="UP000681720"/>
    </source>
</evidence>
<dbReference type="EMBL" id="CAJOBH010109750">
    <property type="protein sequence ID" value="CAF4655529.1"/>
    <property type="molecule type" value="Genomic_DNA"/>
</dbReference>
<protein>
    <submittedName>
        <fullName evidence="2">Uncharacterized protein</fullName>
    </submittedName>
</protein>
<reference evidence="2" key="1">
    <citation type="submission" date="2021-02" db="EMBL/GenBank/DDBJ databases">
        <authorList>
            <person name="Nowell W R."/>
        </authorList>
    </citation>
    <scope>NUCLEOTIDE SEQUENCE</scope>
</reference>
<feature type="non-terminal residue" evidence="2">
    <location>
        <position position="1"/>
    </location>
</feature>
<accession>A0A8S2ZXK1</accession>
<dbReference type="InterPro" id="IPR015422">
    <property type="entry name" value="PyrdxlP-dep_Trfase_small"/>
</dbReference>
<feature type="non-terminal residue" evidence="2">
    <location>
        <position position="57"/>
    </location>
</feature>